<keyword evidence="1" id="KW-0175">Coiled coil</keyword>
<proteinExistence type="predicted"/>
<sequence>MSEKTMRLVAVFFTGLLLSGCATLSKDECLQADWQTLGYADGVQGRSPARIDTYRQDCAKHQIVPDLALYQRGHRQGLQLFCRTSNGYEFGRKGQSYQGVCQGEAEVDFLLGFDAGRRIFLLEQQAQQTERSLAQHERDHQQLAQTITEKEALMFGDGQTPEGRQQLYREISQHRQQQAELLRTRTQLEYQLAGLQHQILELEQTFSFY</sequence>
<protein>
    <recommendedName>
        <fullName evidence="4">DUF2799 domain-containing protein</fullName>
    </recommendedName>
</protein>
<evidence type="ECO:0008006" key="4">
    <source>
        <dbReference type="Google" id="ProtNLM"/>
    </source>
</evidence>
<dbReference type="STRING" id="152573.SAMN04488051_101593"/>
<name>A0A1H3Y9J6_ALKAM</name>
<evidence type="ECO:0000313" key="2">
    <source>
        <dbReference type="EMBL" id="SEA08220.1"/>
    </source>
</evidence>
<dbReference type="Pfam" id="PF10973">
    <property type="entry name" value="DUF2799"/>
    <property type="match status" value="1"/>
</dbReference>
<reference evidence="2 3" key="1">
    <citation type="submission" date="2016-10" db="EMBL/GenBank/DDBJ databases">
        <authorList>
            <person name="de Groot N.N."/>
        </authorList>
    </citation>
    <scope>NUCLEOTIDE SEQUENCE [LARGE SCALE GENOMIC DNA]</scope>
    <source>
        <strain evidence="2 3">CGMCC 1.3430</strain>
    </source>
</reference>
<keyword evidence="3" id="KW-1185">Reference proteome</keyword>
<evidence type="ECO:0000256" key="1">
    <source>
        <dbReference type="SAM" id="Coils"/>
    </source>
</evidence>
<evidence type="ECO:0000313" key="3">
    <source>
        <dbReference type="Proteomes" id="UP000198773"/>
    </source>
</evidence>
<dbReference type="OrthoDB" id="5917215at2"/>
<dbReference type="InterPro" id="IPR021242">
    <property type="entry name" value="DUF2799"/>
</dbReference>
<accession>A0A1H3Y9J6</accession>
<dbReference type="AlphaFoldDB" id="A0A1H3Y9J6"/>
<dbReference type="Proteomes" id="UP000198773">
    <property type="component" value="Unassembled WGS sequence"/>
</dbReference>
<dbReference type="EMBL" id="FNRM01000001">
    <property type="protein sequence ID" value="SEA08220.1"/>
    <property type="molecule type" value="Genomic_DNA"/>
</dbReference>
<gene>
    <name evidence="2" type="ORF">SAMN04488051_101593</name>
</gene>
<organism evidence="2 3">
    <name type="scientific">Alkalimonas amylolytica</name>
    <dbReference type="NCBI Taxonomy" id="152573"/>
    <lineage>
        <taxon>Bacteria</taxon>
        <taxon>Pseudomonadati</taxon>
        <taxon>Pseudomonadota</taxon>
        <taxon>Gammaproteobacteria</taxon>
        <taxon>Alkalimonas</taxon>
    </lineage>
</organism>
<feature type="coiled-coil region" evidence="1">
    <location>
        <begin position="119"/>
        <end position="205"/>
    </location>
</feature>
<dbReference type="PROSITE" id="PS51257">
    <property type="entry name" value="PROKAR_LIPOPROTEIN"/>
    <property type="match status" value="1"/>
</dbReference>
<dbReference type="RefSeq" id="WP_091339174.1">
    <property type="nucleotide sequence ID" value="NZ_FNRM01000001.1"/>
</dbReference>